<feature type="region of interest" description="Disordered" evidence="1">
    <location>
        <begin position="36"/>
        <end position="220"/>
    </location>
</feature>
<feature type="compositionally biased region" description="Polar residues" evidence="1">
    <location>
        <begin position="191"/>
        <end position="211"/>
    </location>
</feature>
<feature type="region of interest" description="Disordered" evidence="1">
    <location>
        <begin position="328"/>
        <end position="429"/>
    </location>
</feature>
<feature type="compositionally biased region" description="Pro residues" evidence="1">
    <location>
        <begin position="42"/>
        <end position="55"/>
    </location>
</feature>
<evidence type="ECO:0000313" key="2">
    <source>
        <dbReference type="EMBL" id="CAK9058200.1"/>
    </source>
</evidence>
<gene>
    <name evidence="2" type="ORF">CCMP2556_LOCUS28680</name>
</gene>
<evidence type="ECO:0000256" key="1">
    <source>
        <dbReference type="SAM" id="MobiDB-lite"/>
    </source>
</evidence>
<proteinExistence type="predicted"/>
<reference evidence="2 3" key="1">
    <citation type="submission" date="2024-02" db="EMBL/GenBank/DDBJ databases">
        <authorList>
            <person name="Chen Y."/>
            <person name="Shah S."/>
            <person name="Dougan E. K."/>
            <person name="Thang M."/>
            <person name="Chan C."/>
        </authorList>
    </citation>
    <scope>NUCLEOTIDE SEQUENCE [LARGE SCALE GENOMIC DNA]</scope>
</reference>
<feature type="compositionally biased region" description="Basic residues" evidence="1">
    <location>
        <begin position="369"/>
        <end position="379"/>
    </location>
</feature>
<name>A0ABP0N350_9DINO</name>
<protein>
    <recommendedName>
        <fullName evidence="4">J domain-containing protein</fullName>
    </recommendedName>
</protein>
<feature type="compositionally biased region" description="Pro residues" evidence="1">
    <location>
        <begin position="160"/>
        <end position="181"/>
    </location>
</feature>
<sequence length="440" mass="48196">MEDARAVKMARLKAAGQLSYIEKLEPMRMTWSVFPKRYTPSGPVPPPTTPRPTSPPAWLRGAVFFQVPCTEPPSKYSPPPEPQCCEPPNVAPNVAPARPSSGRSNPNKCWTPPAAPTDLSSGRSTPNKSSEETRRTPHADKQGIGAAEDGAGKTSKCSPKPAPPSAPWIPQPHPPHTPTPSPNGCFESNDDSLTIKQQAQSRTAQSKTADQATEVEERRRHQLAVEVDRILRLTNGTLDWDRVLCLEKHFSERDLEKKKRELFRLLHPDKSSRFAHQLGLRGGVERIRQAYNLVEEAYAKAKETLNLISLSPPSNASDLCSQAPVLKKPAARAEPKGAAKAKGKAKATAKETEPAEEPEPAEKDEAPKPKGKAKAKAKAKAAPEPEEVEEEEEDEDEEEEEDGEEEDAEEDEEEDEEMEEAPVLKKPAAAKALVEACLQL</sequence>
<evidence type="ECO:0008006" key="4">
    <source>
        <dbReference type="Google" id="ProtNLM"/>
    </source>
</evidence>
<accession>A0ABP0N350</accession>
<evidence type="ECO:0000313" key="3">
    <source>
        <dbReference type="Proteomes" id="UP001642484"/>
    </source>
</evidence>
<feature type="compositionally biased region" description="Acidic residues" evidence="1">
    <location>
        <begin position="384"/>
        <end position="420"/>
    </location>
</feature>
<organism evidence="2 3">
    <name type="scientific">Durusdinium trenchii</name>
    <dbReference type="NCBI Taxonomy" id="1381693"/>
    <lineage>
        <taxon>Eukaryota</taxon>
        <taxon>Sar</taxon>
        <taxon>Alveolata</taxon>
        <taxon>Dinophyceae</taxon>
        <taxon>Suessiales</taxon>
        <taxon>Symbiodiniaceae</taxon>
        <taxon>Durusdinium</taxon>
    </lineage>
</organism>
<feature type="compositionally biased region" description="Basic and acidic residues" evidence="1">
    <location>
        <begin position="129"/>
        <end position="141"/>
    </location>
</feature>
<comment type="caution">
    <text evidence="2">The sequence shown here is derived from an EMBL/GenBank/DDBJ whole genome shotgun (WGS) entry which is preliminary data.</text>
</comment>
<keyword evidence="3" id="KW-1185">Reference proteome</keyword>
<dbReference type="EMBL" id="CAXAMN010021350">
    <property type="protein sequence ID" value="CAK9058200.1"/>
    <property type="molecule type" value="Genomic_DNA"/>
</dbReference>
<dbReference type="Proteomes" id="UP001642484">
    <property type="component" value="Unassembled WGS sequence"/>
</dbReference>
<feature type="compositionally biased region" description="Low complexity" evidence="1">
    <location>
        <begin position="83"/>
        <end position="97"/>
    </location>
</feature>
<feature type="compositionally biased region" description="Polar residues" evidence="1">
    <location>
        <begin position="118"/>
        <end position="128"/>
    </location>
</feature>